<sequence>MTALGCPARVYREDEYPLGDGRASRRVIVCAPPPQRALAAAGDIVRIRPDALLICVGYDQHLGTRLLLAGADSWMPLPESDLLVFAMLQALDRLLRRRAGRDAADDRGLPAATARALRLGAARQRPAGNATGAAGAWCLSKNNALIAPDGAGVVLSAQEARLIRGFLRSRDHIVMKGDREIFGGHALAARSTALMISRLRAKFRRLGAELPIKSLYGIGYRFHAPLEGEA</sequence>
<dbReference type="GO" id="GO:0006355">
    <property type="term" value="P:regulation of DNA-templated transcription"/>
    <property type="evidence" value="ECO:0007669"/>
    <property type="project" value="InterPro"/>
</dbReference>
<evidence type="ECO:0000313" key="1">
    <source>
        <dbReference type="EMBL" id="OZI79042.1"/>
    </source>
</evidence>
<comment type="caution">
    <text evidence="1">The sequence shown here is derived from an EMBL/GenBank/DDBJ whole genome shotgun (WGS) entry which is preliminary data.</text>
</comment>
<dbReference type="InterPro" id="IPR016032">
    <property type="entry name" value="Sig_transdc_resp-reg_C-effctor"/>
</dbReference>
<dbReference type="InterPro" id="IPR036388">
    <property type="entry name" value="WH-like_DNA-bd_sf"/>
</dbReference>
<dbReference type="AlphaFoldDB" id="A0A261VZY4"/>
<dbReference type="EMBL" id="NEVT01000003">
    <property type="protein sequence ID" value="OZI79042.1"/>
    <property type="molecule type" value="Genomic_DNA"/>
</dbReference>
<dbReference type="Proteomes" id="UP000215633">
    <property type="component" value="Unassembled WGS sequence"/>
</dbReference>
<evidence type="ECO:0008006" key="3">
    <source>
        <dbReference type="Google" id="ProtNLM"/>
    </source>
</evidence>
<keyword evidence="2" id="KW-1185">Reference proteome</keyword>
<dbReference type="GO" id="GO:0003677">
    <property type="term" value="F:DNA binding"/>
    <property type="evidence" value="ECO:0007669"/>
    <property type="project" value="InterPro"/>
</dbReference>
<reference evidence="2" key="1">
    <citation type="submission" date="2017-05" db="EMBL/GenBank/DDBJ databases">
        <title>Complete and WGS of Bordetella genogroups.</title>
        <authorList>
            <person name="Spilker T."/>
            <person name="Lipuma J."/>
        </authorList>
    </citation>
    <scope>NUCLEOTIDE SEQUENCE [LARGE SCALE GENOMIC DNA]</scope>
    <source>
        <strain evidence="2">AU8256</strain>
    </source>
</reference>
<protein>
    <recommendedName>
        <fullName evidence="3">OmpR/PhoB-type domain-containing protein</fullName>
    </recommendedName>
</protein>
<evidence type="ECO:0000313" key="2">
    <source>
        <dbReference type="Proteomes" id="UP000215633"/>
    </source>
</evidence>
<organism evidence="1 2">
    <name type="scientific">Bordetella genomosp. 2</name>
    <dbReference type="NCBI Taxonomy" id="1983456"/>
    <lineage>
        <taxon>Bacteria</taxon>
        <taxon>Pseudomonadati</taxon>
        <taxon>Pseudomonadota</taxon>
        <taxon>Betaproteobacteria</taxon>
        <taxon>Burkholderiales</taxon>
        <taxon>Alcaligenaceae</taxon>
        <taxon>Bordetella</taxon>
    </lineage>
</organism>
<accession>A0A261VZY4</accession>
<proteinExistence type="predicted"/>
<gene>
    <name evidence="1" type="ORF">CAL24_03630</name>
</gene>
<name>A0A261VZY4_9BORD</name>
<dbReference type="Gene3D" id="1.10.10.10">
    <property type="entry name" value="Winged helix-like DNA-binding domain superfamily/Winged helix DNA-binding domain"/>
    <property type="match status" value="1"/>
</dbReference>
<dbReference type="SUPFAM" id="SSF46894">
    <property type="entry name" value="C-terminal effector domain of the bipartite response regulators"/>
    <property type="match status" value="1"/>
</dbReference>